<dbReference type="Proteomes" id="UP000095576">
    <property type="component" value="Unassembled WGS sequence"/>
</dbReference>
<dbReference type="Pfam" id="PF12833">
    <property type="entry name" value="HTH_18"/>
    <property type="match status" value="1"/>
</dbReference>
<evidence type="ECO:0000259" key="4">
    <source>
        <dbReference type="PROSITE" id="PS01124"/>
    </source>
</evidence>
<evidence type="ECO:0000256" key="1">
    <source>
        <dbReference type="ARBA" id="ARBA00023015"/>
    </source>
</evidence>
<dbReference type="PRINTS" id="PR00032">
    <property type="entry name" value="HTHARAC"/>
</dbReference>
<feature type="domain" description="HTH araC/xylS-type" evidence="4">
    <location>
        <begin position="204"/>
        <end position="302"/>
    </location>
</feature>
<protein>
    <submittedName>
        <fullName evidence="5">Transcriptional regulator</fullName>
    </submittedName>
</protein>
<gene>
    <name evidence="5" type="primary">btr_4</name>
    <name evidence="5" type="ORF">ERS852511_04043</name>
</gene>
<evidence type="ECO:0000256" key="2">
    <source>
        <dbReference type="ARBA" id="ARBA00023125"/>
    </source>
</evidence>
<evidence type="ECO:0000313" key="5">
    <source>
        <dbReference type="EMBL" id="CUQ02455.1"/>
    </source>
</evidence>
<reference evidence="5 6" key="1">
    <citation type="submission" date="2015-09" db="EMBL/GenBank/DDBJ databases">
        <authorList>
            <consortium name="Pathogen Informatics"/>
        </authorList>
    </citation>
    <scope>NUCLEOTIDE SEQUENCE [LARGE SCALE GENOMIC DNA]</scope>
    <source>
        <strain evidence="5 6">2789STDY5834899</strain>
    </source>
</reference>
<name>A0A174T433_BACT4</name>
<organism evidence="5 6">
    <name type="scientific">Bacteroides thetaiotaomicron</name>
    <dbReference type="NCBI Taxonomy" id="818"/>
    <lineage>
        <taxon>Bacteria</taxon>
        <taxon>Pseudomonadati</taxon>
        <taxon>Bacteroidota</taxon>
        <taxon>Bacteroidia</taxon>
        <taxon>Bacteroidales</taxon>
        <taxon>Bacteroidaceae</taxon>
        <taxon>Bacteroides</taxon>
    </lineage>
</organism>
<dbReference type="SMART" id="SM00342">
    <property type="entry name" value="HTH_ARAC"/>
    <property type="match status" value="1"/>
</dbReference>
<dbReference type="GO" id="GO:0003700">
    <property type="term" value="F:DNA-binding transcription factor activity"/>
    <property type="evidence" value="ECO:0007669"/>
    <property type="project" value="InterPro"/>
</dbReference>
<dbReference type="AlphaFoldDB" id="A0A174T433"/>
<keyword evidence="3" id="KW-0804">Transcription</keyword>
<sequence>MLFVFIYTFLCNRNHPKRKEEMEQQIPFSYVIISPENATEKEGCMISTIDKCGFFFCQKGEVEVALNDKSYLISKGSVCIYMTGSLLRIQRISKDIKGIMLEVDLNYIIPIVNKIVNSENLLYLRENPCFSITEYQYNYLEQLIKALQQRMDIKAHDIPLQRQHLISELIKSWGQTLCYELLNVYFTNQPLKPLSQDKKDKIFQNFVITLFRYYQQERDVTFYASKQCLSSRYFSAVIKEKSGSTALQWIVQMVITEAKQLLENSDLTIKEIATKLNFPTQSFFGKYFKQYVGVSPKEYRNKQIRQLPF</sequence>
<keyword evidence="1" id="KW-0805">Transcription regulation</keyword>
<dbReference type="Gene3D" id="1.10.10.60">
    <property type="entry name" value="Homeodomain-like"/>
    <property type="match status" value="1"/>
</dbReference>
<dbReference type="PANTHER" id="PTHR43280">
    <property type="entry name" value="ARAC-FAMILY TRANSCRIPTIONAL REGULATOR"/>
    <property type="match status" value="1"/>
</dbReference>
<dbReference type="SUPFAM" id="SSF46689">
    <property type="entry name" value="Homeodomain-like"/>
    <property type="match status" value="1"/>
</dbReference>
<evidence type="ECO:0000313" key="6">
    <source>
        <dbReference type="Proteomes" id="UP000095576"/>
    </source>
</evidence>
<dbReference type="InterPro" id="IPR020449">
    <property type="entry name" value="Tscrpt_reg_AraC-type_HTH"/>
</dbReference>
<dbReference type="PANTHER" id="PTHR43280:SF32">
    <property type="entry name" value="TRANSCRIPTIONAL REGULATORY PROTEIN"/>
    <property type="match status" value="1"/>
</dbReference>
<evidence type="ECO:0000256" key="3">
    <source>
        <dbReference type="ARBA" id="ARBA00023163"/>
    </source>
</evidence>
<dbReference type="GO" id="GO:0043565">
    <property type="term" value="F:sequence-specific DNA binding"/>
    <property type="evidence" value="ECO:0007669"/>
    <property type="project" value="InterPro"/>
</dbReference>
<dbReference type="PROSITE" id="PS01124">
    <property type="entry name" value="HTH_ARAC_FAMILY_2"/>
    <property type="match status" value="1"/>
</dbReference>
<keyword evidence="2" id="KW-0238">DNA-binding</keyword>
<accession>A0A174T433</accession>
<dbReference type="EMBL" id="CZAP01000019">
    <property type="protein sequence ID" value="CUQ02455.1"/>
    <property type="molecule type" value="Genomic_DNA"/>
</dbReference>
<dbReference type="InterPro" id="IPR009057">
    <property type="entry name" value="Homeodomain-like_sf"/>
</dbReference>
<proteinExistence type="predicted"/>
<dbReference type="InterPro" id="IPR018060">
    <property type="entry name" value="HTH_AraC"/>
</dbReference>